<dbReference type="KEGG" id="tot:TOT_020000987"/>
<dbReference type="AlphaFoldDB" id="J4CD91"/>
<keyword evidence="1" id="KW-1133">Transmembrane helix</keyword>
<feature type="transmembrane region" description="Helical" evidence="1">
    <location>
        <begin position="24"/>
        <end position="48"/>
    </location>
</feature>
<name>J4CD91_THEOR</name>
<evidence type="ECO:0000256" key="1">
    <source>
        <dbReference type="SAM" id="Phobius"/>
    </source>
</evidence>
<keyword evidence="1" id="KW-0812">Transmembrane</keyword>
<keyword evidence="3" id="KW-1185">Reference proteome</keyword>
<reference evidence="2 3" key="1">
    <citation type="journal article" date="2012" name="MBio">
        <title>Comparative genome analysis of three eukaryotic parasites with differing abilities to transform leukocytes reveals key mediators of Theileria-induced leukocyte transformation.</title>
        <authorList>
            <person name="Hayashida K."/>
            <person name="Hara Y."/>
            <person name="Abe T."/>
            <person name="Yamasaki C."/>
            <person name="Toyoda A."/>
            <person name="Kosuge T."/>
            <person name="Suzuki Y."/>
            <person name="Sato Y."/>
            <person name="Kawashima S."/>
            <person name="Katayama T."/>
            <person name="Wakaguri H."/>
            <person name="Inoue N."/>
            <person name="Homma K."/>
            <person name="Tada-Umezaki M."/>
            <person name="Yagi Y."/>
            <person name="Fujii Y."/>
            <person name="Habara T."/>
            <person name="Kanehisa M."/>
            <person name="Watanabe H."/>
            <person name="Ito K."/>
            <person name="Gojobori T."/>
            <person name="Sugawara H."/>
            <person name="Imanishi T."/>
            <person name="Weir W."/>
            <person name="Gardner M."/>
            <person name="Pain A."/>
            <person name="Shiels B."/>
            <person name="Hattori M."/>
            <person name="Nene V."/>
            <person name="Sugimoto C."/>
        </authorList>
    </citation>
    <scope>NUCLEOTIDE SEQUENCE [LARGE SCALE GENOMIC DNA]</scope>
    <source>
        <strain evidence="2 3">Shintoku</strain>
    </source>
</reference>
<dbReference type="Proteomes" id="UP000003786">
    <property type="component" value="Chromosome 2"/>
</dbReference>
<evidence type="ECO:0000313" key="3">
    <source>
        <dbReference type="Proteomes" id="UP000003786"/>
    </source>
</evidence>
<protein>
    <submittedName>
        <fullName evidence="2">Uncharacterized protein</fullName>
    </submittedName>
</protein>
<feature type="transmembrane region" description="Helical" evidence="1">
    <location>
        <begin position="55"/>
        <end position="76"/>
    </location>
</feature>
<sequence>MDIALTFKCLTILMPKHQSIMVNYPLVISGYINVYGCSWLLVAPWLLLTNYCHCFLLATPWLLMTDCTMVVIGYSMTTTVY</sequence>
<dbReference type="RefSeq" id="XP_009691033.1">
    <property type="nucleotide sequence ID" value="XM_009692738.1"/>
</dbReference>
<evidence type="ECO:0000313" key="2">
    <source>
        <dbReference type="EMBL" id="BAM40732.1"/>
    </source>
</evidence>
<dbReference type="VEuPathDB" id="PiroplasmaDB:TOT_020000987"/>
<keyword evidence="1" id="KW-0472">Membrane</keyword>
<accession>J4CD91</accession>
<dbReference type="EMBL" id="AP011947">
    <property type="protein sequence ID" value="BAM40732.1"/>
    <property type="molecule type" value="Genomic_DNA"/>
</dbReference>
<organism evidence="2 3">
    <name type="scientific">Theileria orientalis strain Shintoku</name>
    <dbReference type="NCBI Taxonomy" id="869250"/>
    <lineage>
        <taxon>Eukaryota</taxon>
        <taxon>Sar</taxon>
        <taxon>Alveolata</taxon>
        <taxon>Apicomplexa</taxon>
        <taxon>Aconoidasida</taxon>
        <taxon>Piroplasmida</taxon>
        <taxon>Theileriidae</taxon>
        <taxon>Theileria</taxon>
    </lineage>
</organism>
<dbReference type="GeneID" id="20715085"/>
<gene>
    <name evidence="2" type="ORF">TOT_020000987</name>
</gene>
<proteinExistence type="predicted"/>